<evidence type="ECO:0000313" key="1">
    <source>
        <dbReference type="EMBL" id="CAG5110324.1"/>
    </source>
</evidence>
<protein>
    <submittedName>
        <fullName evidence="1">Oidioi.mRNA.OKI2018_I69.chr2.g4736.t1.cds</fullName>
    </submittedName>
</protein>
<gene>
    <name evidence="1" type="ORF">OKIOD_LOCUS13501</name>
</gene>
<name>A0ABN7T2J2_OIKDI</name>
<reference evidence="1 2" key="1">
    <citation type="submission" date="2021-04" db="EMBL/GenBank/DDBJ databases">
        <authorList>
            <person name="Bliznina A."/>
        </authorList>
    </citation>
    <scope>NUCLEOTIDE SEQUENCE [LARGE SCALE GENOMIC DNA]</scope>
</reference>
<keyword evidence="2" id="KW-1185">Reference proteome</keyword>
<accession>A0ABN7T2J2</accession>
<proteinExistence type="predicted"/>
<evidence type="ECO:0000313" key="2">
    <source>
        <dbReference type="Proteomes" id="UP001158576"/>
    </source>
</evidence>
<sequence>MTFSHSDTRKLLYQELEELRKRRLDAKLKRKDFGFLPDLHKKVEKQKSLFRQRTKEKIFDDFSTSVQLLEKSPKSSFPVESIRKQLVYLAWSFGSICSGVEQEEPIFLQQRFEKHFPHSSEASWRWLSFLNRDQGFSRNITEKDHQLLLERFTKKQIKGLQMDSRDQGLILRQMKQSRAERMRALEKMTHQLHRKFHKDRQFQMMRMTARRVTKTKGQEINPLETWFSKFLKRFSNEEKEEIFKQELKVLKAIKPPYLDEKLTDSFMRFCHRVDRYLLQDPDMIGALYYLSSILKVKGDFIKFVQITNQ</sequence>
<dbReference type="Proteomes" id="UP001158576">
    <property type="component" value="Chromosome 2"/>
</dbReference>
<organism evidence="1 2">
    <name type="scientific">Oikopleura dioica</name>
    <name type="common">Tunicate</name>
    <dbReference type="NCBI Taxonomy" id="34765"/>
    <lineage>
        <taxon>Eukaryota</taxon>
        <taxon>Metazoa</taxon>
        <taxon>Chordata</taxon>
        <taxon>Tunicata</taxon>
        <taxon>Appendicularia</taxon>
        <taxon>Copelata</taxon>
        <taxon>Oikopleuridae</taxon>
        <taxon>Oikopleura</taxon>
    </lineage>
</organism>
<dbReference type="EMBL" id="OU015567">
    <property type="protein sequence ID" value="CAG5110324.1"/>
    <property type="molecule type" value="Genomic_DNA"/>
</dbReference>